<dbReference type="EMBL" id="JARVII010000014">
    <property type="protein sequence ID" value="MDG9699659.1"/>
    <property type="molecule type" value="Genomic_DNA"/>
</dbReference>
<evidence type="ECO:0000313" key="2">
    <source>
        <dbReference type="EMBL" id="MDG9699659.1"/>
    </source>
</evidence>
<evidence type="ECO:0000313" key="3">
    <source>
        <dbReference type="Proteomes" id="UP001237156"/>
    </source>
</evidence>
<keyword evidence="3" id="KW-1185">Reference proteome</keyword>
<organism evidence="2 3">
    <name type="scientific">Ottowia cancrivicina</name>
    <dbReference type="NCBI Taxonomy" id="3040346"/>
    <lineage>
        <taxon>Bacteria</taxon>
        <taxon>Pseudomonadati</taxon>
        <taxon>Pseudomonadota</taxon>
        <taxon>Betaproteobacteria</taxon>
        <taxon>Burkholderiales</taxon>
        <taxon>Comamonadaceae</taxon>
        <taxon>Ottowia</taxon>
    </lineage>
</organism>
<gene>
    <name evidence="2" type="ORF">QB898_08035</name>
</gene>
<feature type="region of interest" description="Disordered" evidence="1">
    <location>
        <begin position="1"/>
        <end position="23"/>
    </location>
</feature>
<dbReference type="AlphaFoldDB" id="A0AAW6RHQ0"/>
<name>A0AAW6RHQ0_9BURK</name>
<reference evidence="2 3" key="1">
    <citation type="submission" date="2023-04" db="EMBL/GenBank/DDBJ databases">
        <title>Ottowia paracancer sp. nov., isolated from human stomach.</title>
        <authorList>
            <person name="Song Y."/>
        </authorList>
    </citation>
    <scope>NUCLEOTIDE SEQUENCE [LARGE SCALE GENOMIC DNA]</scope>
    <source>
        <strain evidence="2 3">10c7w1</strain>
    </source>
</reference>
<accession>A0AAW6RHQ0</accession>
<comment type="caution">
    <text evidence="2">The sequence shown here is derived from an EMBL/GenBank/DDBJ whole genome shotgun (WGS) entry which is preliminary data.</text>
</comment>
<protein>
    <submittedName>
        <fullName evidence="2">Uncharacterized protein</fullName>
    </submittedName>
</protein>
<proteinExistence type="predicted"/>
<sequence length="281" mass="31946">MHQRASWNPARRNRRTGTAASGYKRRAPFAIPAPFGRQREPRAFHEQLHTPVIVWRQVAGHSLCFAVEPPHLPGGFFHPCTVDDLCAVLAGCPPHDVARVRMIVLRQPTRKQRIFSRAWGRALFVRHGAPVIVLEAQSLASWRWPLALTPEWARELARLRADGHTAQRTRRYWLITPSPDALRCTLLWRTLLHELGHIADHARCLSGKGQEVWKTRCSSAKEDFAHRYAQERMAALQASGQAPFPAKNDSFRLLGDGLRPEWFQPVFSFAAAPERKSCHSD</sequence>
<dbReference type="Proteomes" id="UP001237156">
    <property type="component" value="Unassembled WGS sequence"/>
</dbReference>
<dbReference type="RefSeq" id="WP_279524515.1">
    <property type="nucleotide sequence ID" value="NZ_JARVII010000014.1"/>
</dbReference>
<evidence type="ECO:0000256" key="1">
    <source>
        <dbReference type="SAM" id="MobiDB-lite"/>
    </source>
</evidence>